<dbReference type="Pfam" id="PF00348">
    <property type="entry name" value="polyprenyl_synt"/>
    <property type="match status" value="1"/>
</dbReference>
<dbReference type="Proteomes" id="UP001205906">
    <property type="component" value="Unassembled WGS sequence"/>
</dbReference>
<dbReference type="PROSITE" id="PS00444">
    <property type="entry name" value="POLYPRENYL_SYNTHASE_2"/>
    <property type="match status" value="1"/>
</dbReference>
<keyword evidence="6" id="KW-0414">Isoprene biosynthesis</keyword>
<dbReference type="Gene3D" id="1.10.600.10">
    <property type="entry name" value="Farnesyl Diphosphate Synthase"/>
    <property type="match status" value="1"/>
</dbReference>
<evidence type="ECO:0000256" key="1">
    <source>
        <dbReference type="ARBA" id="ARBA00001946"/>
    </source>
</evidence>
<dbReference type="InterPro" id="IPR000092">
    <property type="entry name" value="Polyprenyl_synt"/>
</dbReference>
<dbReference type="SUPFAM" id="SSF48576">
    <property type="entry name" value="Terpenoid synthases"/>
    <property type="match status" value="1"/>
</dbReference>
<evidence type="ECO:0000256" key="6">
    <source>
        <dbReference type="ARBA" id="ARBA00023229"/>
    </source>
</evidence>
<keyword evidence="4" id="KW-0479">Metal-binding</keyword>
<evidence type="ECO:0000313" key="9">
    <source>
        <dbReference type="Proteomes" id="UP001205906"/>
    </source>
</evidence>
<keyword evidence="3 7" id="KW-0808">Transferase</keyword>
<keyword evidence="9" id="KW-1185">Reference proteome</keyword>
<evidence type="ECO:0000313" key="8">
    <source>
        <dbReference type="EMBL" id="MCO6049937.1"/>
    </source>
</evidence>
<evidence type="ECO:0000256" key="2">
    <source>
        <dbReference type="ARBA" id="ARBA00006706"/>
    </source>
</evidence>
<dbReference type="EMBL" id="JAMXQS010000004">
    <property type="protein sequence ID" value="MCO6049937.1"/>
    <property type="molecule type" value="Genomic_DNA"/>
</dbReference>
<evidence type="ECO:0000256" key="4">
    <source>
        <dbReference type="ARBA" id="ARBA00022723"/>
    </source>
</evidence>
<evidence type="ECO:0000256" key="5">
    <source>
        <dbReference type="ARBA" id="ARBA00022842"/>
    </source>
</evidence>
<dbReference type="InterPro" id="IPR008949">
    <property type="entry name" value="Isoprenoid_synthase_dom_sf"/>
</dbReference>
<dbReference type="PANTHER" id="PTHR43281:SF1">
    <property type="entry name" value="FARNESYL DIPHOSPHATE SYNTHASE"/>
    <property type="match status" value="1"/>
</dbReference>
<name>A0ABT1C525_9HYPH</name>
<dbReference type="SFLD" id="SFLDS00005">
    <property type="entry name" value="Isoprenoid_Synthase_Type_I"/>
    <property type="match status" value="1"/>
</dbReference>
<accession>A0ABT1C525</accession>
<comment type="cofactor">
    <cofactor evidence="1">
        <name>Mg(2+)</name>
        <dbReference type="ChEBI" id="CHEBI:18420"/>
    </cofactor>
</comment>
<organism evidence="8 9">
    <name type="scientific">Mesorhizobium liriopis</name>
    <dbReference type="NCBI Taxonomy" id="2953882"/>
    <lineage>
        <taxon>Bacteria</taxon>
        <taxon>Pseudomonadati</taxon>
        <taxon>Pseudomonadota</taxon>
        <taxon>Alphaproteobacteria</taxon>
        <taxon>Hyphomicrobiales</taxon>
        <taxon>Phyllobacteriaceae</taxon>
        <taxon>Mesorhizobium</taxon>
    </lineage>
</organism>
<dbReference type="RefSeq" id="WP_252818140.1">
    <property type="nucleotide sequence ID" value="NZ_JAMXQS010000004.1"/>
</dbReference>
<dbReference type="InterPro" id="IPR033749">
    <property type="entry name" value="Polyprenyl_synt_CS"/>
</dbReference>
<comment type="similarity">
    <text evidence="2 7">Belongs to the FPP/GGPP synthase family.</text>
</comment>
<protein>
    <submittedName>
        <fullName evidence="8">Polyprenyl synthetase family protein</fullName>
    </submittedName>
</protein>
<dbReference type="PROSITE" id="PS00723">
    <property type="entry name" value="POLYPRENYL_SYNTHASE_1"/>
    <property type="match status" value="1"/>
</dbReference>
<proteinExistence type="inferred from homology"/>
<reference evidence="8 9" key="1">
    <citation type="submission" date="2022-06" db="EMBL/GenBank/DDBJ databases">
        <title>Mesorhizobium sp. strain RP14 Genome sequencing and assembly.</title>
        <authorList>
            <person name="Kim I."/>
        </authorList>
    </citation>
    <scope>NUCLEOTIDE SEQUENCE [LARGE SCALE GENOMIC DNA]</scope>
    <source>
        <strain evidence="9">RP14(2022)</strain>
    </source>
</reference>
<comment type="caution">
    <text evidence="8">The sequence shown here is derived from an EMBL/GenBank/DDBJ whole genome shotgun (WGS) entry which is preliminary data.</text>
</comment>
<sequence length="315" mass="32996">MAASDKQPFSEIRAEVEAELLRHFGEAEATATVGLAMRESVLAPAKRLRPVLTVVAARDLGFRSTAALRAGCAVELVHTASLLLDDLPCMDDAQTRRGKPAIHVRFGEDVAILAAIALLSDAYGMAASLPDVSGATSARLVTVLSNAIGLNGLVAGQYRDLHGAAPLDQAEASSVNDQKTGSLFCTCLDMAATLAGTTPLAEQHLQTYGREIGRAFQLFDDLLDVDGDAVAMGKDTGRDGVDARLASTLDRDAMTALIRSHVTAARAALAGLPVRAKGLSELTDHLFGAEEKKAEPARGAKPVPAMALMPSFLAR</sequence>
<evidence type="ECO:0000256" key="7">
    <source>
        <dbReference type="RuleBase" id="RU004466"/>
    </source>
</evidence>
<evidence type="ECO:0000256" key="3">
    <source>
        <dbReference type="ARBA" id="ARBA00022679"/>
    </source>
</evidence>
<dbReference type="CDD" id="cd00685">
    <property type="entry name" value="Trans_IPPS_HT"/>
    <property type="match status" value="1"/>
</dbReference>
<gene>
    <name evidence="8" type="ORF">NGM99_09040</name>
</gene>
<keyword evidence="5" id="KW-0460">Magnesium</keyword>
<dbReference type="PANTHER" id="PTHR43281">
    <property type="entry name" value="FARNESYL DIPHOSPHATE SYNTHASE"/>
    <property type="match status" value="1"/>
</dbReference>